<proteinExistence type="predicted"/>
<name>A0A2W5SB30_CERSP</name>
<feature type="domain" description="CN hydrolase" evidence="2">
    <location>
        <begin position="1"/>
        <end position="234"/>
    </location>
</feature>
<dbReference type="GO" id="GO:0016811">
    <property type="term" value="F:hydrolase activity, acting on carbon-nitrogen (but not peptide) bonds, in linear amides"/>
    <property type="evidence" value="ECO:0007669"/>
    <property type="project" value="UniProtKB-ARBA"/>
</dbReference>
<protein>
    <submittedName>
        <fullName evidence="3">Nitrilase</fullName>
    </submittedName>
</protein>
<dbReference type="AlphaFoldDB" id="A0A2W5SB30"/>
<comment type="caution">
    <text evidence="3">The sequence shown here is derived from an EMBL/GenBank/DDBJ whole genome shotgun (WGS) entry which is preliminary data.</text>
</comment>
<dbReference type="Gene3D" id="3.60.110.10">
    <property type="entry name" value="Carbon-nitrogen hydrolase"/>
    <property type="match status" value="1"/>
</dbReference>
<dbReference type="PROSITE" id="PS50263">
    <property type="entry name" value="CN_HYDROLASE"/>
    <property type="match status" value="1"/>
</dbReference>
<reference evidence="3 4" key="1">
    <citation type="submission" date="2017-08" db="EMBL/GenBank/DDBJ databases">
        <title>Infants hospitalized years apart are colonized by the same room-sourced microbial strains.</title>
        <authorList>
            <person name="Brooks B."/>
            <person name="Olm M.R."/>
            <person name="Firek B.A."/>
            <person name="Baker R."/>
            <person name="Thomas B.C."/>
            <person name="Morowitz M.J."/>
            <person name="Banfield J.F."/>
        </authorList>
    </citation>
    <scope>NUCLEOTIDE SEQUENCE [LARGE SCALE GENOMIC DNA]</scope>
    <source>
        <strain evidence="3">S2_003_000_R2_11</strain>
    </source>
</reference>
<evidence type="ECO:0000313" key="4">
    <source>
        <dbReference type="Proteomes" id="UP000248975"/>
    </source>
</evidence>
<dbReference type="SUPFAM" id="SSF56317">
    <property type="entry name" value="Carbon-nitrogen hydrolase"/>
    <property type="match status" value="1"/>
</dbReference>
<evidence type="ECO:0000313" key="3">
    <source>
        <dbReference type="EMBL" id="PZR00249.1"/>
    </source>
</evidence>
<accession>A0A2W5SB30</accession>
<organism evidence="3 4">
    <name type="scientific">Cereibacter sphaeroides</name>
    <name type="common">Rhodobacter sphaeroides</name>
    <dbReference type="NCBI Taxonomy" id="1063"/>
    <lineage>
        <taxon>Bacteria</taxon>
        <taxon>Pseudomonadati</taxon>
        <taxon>Pseudomonadota</taxon>
        <taxon>Alphaproteobacteria</taxon>
        <taxon>Rhodobacterales</taxon>
        <taxon>Paracoccaceae</taxon>
        <taxon>Cereibacter</taxon>
    </lineage>
</organism>
<gene>
    <name evidence="3" type="ORF">DI533_06590</name>
</gene>
<dbReference type="PANTHER" id="PTHR43674:SF2">
    <property type="entry name" value="BETA-UREIDOPROPIONASE"/>
    <property type="match status" value="1"/>
</dbReference>
<dbReference type="InterPro" id="IPR003010">
    <property type="entry name" value="C-N_Hydrolase"/>
</dbReference>
<evidence type="ECO:0000259" key="2">
    <source>
        <dbReference type="PROSITE" id="PS50263"/>
    </source>
</evidence>
<dbReference type="InterPro" id="IPR036526">
    <property type="entry name" value="C-N_Hydrolase_sf"/>
</dbReference>
<dbReference type="EMBL" id="QFQS01000001">
    <property type="protein sequence ID" value="PZR00249.1"/>
    <property type="molecule type" value="Genomic_DNA"/>
</dbReference>
<dbReference type="Pfam" id="PF00795">
    <property type="entry name" value="CN_hydrolase"/>
    <property type="match status" value="1"/>
</dbReference>
<dbReference type="InterPro" id="IPR050345">
    <property type="entry name" value="Aliph_Amidase/BUP"/>
</dbReference>
<dbReference type="Proteomes" id="UP000248975">
    <property type="component" value="Unassembled WGS sequence"/>
</dbReference>
<evidence type="ECO:0000256" key="1">
    <source>
        <dbReference type="ARBA" id="ARBA00022801"/>
    </source>
</evidence>
<sequence length="251" mass="26495">MKLAVYQGPSPAGSVDDGLLVIRRTLGAAGFAGAGMAVFPEVFLPGYNVTDPGEGARTVADWVKALAPMVRSSGCGLTVGVAERDGDALYNSALAIGRDGELLSQYRKTQLYGPRENRLFRCGTKLSVFEFEGQKAALLICYDIEFAPLIRQLASLGVTLILCPTANMMPYTHVPRLTVPAQAVNHGVAIAYANFCGVEGDLTYSGGSVIVGRDGAIHAQAGQAEALLICELPAPDPILLPTQLADFRPVE</sequence>
<keyword evidence="1" id="KW-0378">Hydrolase</keyword>
<dbReference type="PANTHER" id="PTHR43674">
    <property type="entry name" value="NITRILASE C965.09-RELATED"/>
    <property type="match status" value="1"/>
</dbReference>